<dbReference type="AlphaFoldDB" id="A0A1C4GQF0"/>
<dbReference type="GO" id="GO:0051213">
    <property type="term" value="F:dioxygenase activity"/>
    <property type="evidence" value="ECO:0007669"/>
    <property type="project" value="UniProtKB-KW"/>
</dbReference>
<dbReference type="SUPFAM" id="SSF54593">
    <property type="entry name" value="Glyoxalase/Bleomycin resistance protein/Dihydroxybiphenyl dioxygenase"/>
    <property type="match status" value="1"/>
</dbReference>
<dbReference type="RefSeq" id="WP_090139094.1">
    <property type="nucleotide sequence ID" value="NZ_FMBC01000113.1"/>
</dbReference>
<reference evidence="4" key="1">
    <citation type="submission" date="2016-08" db="EMBL/GenBank/DDBJ databases">
        <authorList>
            <person name="Varghese N."/>
            <person name="Submissions Spin"/>
        </authorList>
    </citation>
    <scope>NUCLEOTIDE SEQUENCE [LARGE SCALE GENOMIC DNA]</scope>
    <source>
        <strain evidence="4">REICA_142</strain>
    </source>
</reference>
<dbReference type="Gene3D" id="3.10.180.10">
    <property type="entry name" value="2,3-Dihydroxybiphenyl 1,2-Dioxygenase, domain 1"/>
    <property type="match status" value="1"/>
</dbReference>
<keyword evidence="4" id="KW-1185">Reference proteome</keyword>
<evidence type="ECO:0000259" key="2">
    <source>
        <dbReference type="PROSITE" id="PS51819"/>
    </source>
</evidence>
<protein>
    <submittedName>
        <fullName evidence="3">Catechol 2,3-dioxygenase</fullName>
    </submittedName>
</protein>
<dbReference type="GO" id="GO:0046491">
    <property type="term" value="P:L-methylmalonyl-CoA metabolic process"/>
    <property type="evidence" value="ECO:0007669"/>
    <property type="project" value="TreeGrafter"/>
</dbReference>
<dbReference type="InterPro" id="IPR029068">
    <property type="entry name" value="Glyas_Bleomycin-R_OHBP_Dase"/>
</dbReference>
<proteinExistence type="predicted"/>
<dbReference type="EMBL" id="FMBC01000113">
    <property type="protein sequence ID" value="SCC70095.1"/>
    <property type="molecule type" value="Genomic_DNA"/>
</dbReference>
<organism evidence="3 4">
    <name type="scientific">Kosakonia oryziphila</name>
    <dbReference type="NCBI Taxonomy" id="1005667"/>
    <lineage>
        <taxon>Bacteria</taxon>
        <taxon>Pseudomonadati</taxon>
        <taxon>Pseudomonadota</taxon>
        <taxon>Gammaproteobacteria</taxon>
        <taxon>Enterobacterales</taxon>
        <taxon>Enterobacteriaceae</taxon>
        <taxon>Kosakonia</taxon>
    </lineage>
</organism>
<accession>A0A1C4GQF0</accession>
<dbReference type="OrthoDB" id="9803104at2"/>
<feature type="domain" description="VOC" evidence="2">
    <location>
        <begin position="2"/>
        <end position="128"/>
    </location>
</feature>
<dbReference type="InterPro" id="IPR004360">
    <property type="entry name" value="Glyas_Fos-R_dOase_dom"/>
</dbReference>
<sequence length="133" mass="15335">MKFSNVRLLVKDYRKCFNFYTQQLGLEAVWDIEDCYASFKVAEGIEGFALFTSDLMATVVGNTKEALPVGYREKSMISFEVNNVDESYQSFLAKGMKFINEPMDMPEWGMRVVHLYDPEENLIELFTPLATTE</sequence>
<dbReference type="InterPro" id="IPR051785">
    <property type="entry name" value="MMCE/EMCE_epimerase"/>
</dbReference>
<dbReference type="GO" id="GO:0004493">
    <property type="term" value="F:methylmalonyl-CoA epimerase activity"/>
    <property type="evidence" value="ECO:0007669"/>
    <property type="project" value="TreeGrafter"/>
</dbReference>
<keyword evidence="1" id="KW-0479">Metal-binding</keyword>
<dbReference type="Proteomes" id="UP000198515">
    <property type="component" value="Unassembled WGS sequence"/>
</dbReference>
<keyword evidence="3" id="KW-0560">Oxidoreductase</keyword>
<dbReference type="PANTHER" id="PTHR43048">
    <property type="entry name" value="METHYLMALONYL-COA EPIMERASE"/>
    <property type="match status" value="1"/>
</dbReference>
<gene>
    <name evidence="3" type="ORF">GA0061070_11133</name>
</gene>
<name>A0A1C4GQF0_9ENTR</name>
<evidence type="ECO:0000256" key="1">
    <source>
        <dbReference type="ARBA" id="ARBA00022723"/>
    </source>
</evidence>
<dbReference type="PANTHER" id="PTHR43048:SF4">
    <property type="entry name" value="RING-CLEAVING DIOXYGENASE-RELATED"/>
    <property type="match status" value="1"/>
</dbReference>
<dbReference type="Pfam" id="PF00903">
    <property type="entry name" value="Glyoxalase"/>
    <property type="match status" value="1"/>
</dbReference>
<dbReference type="GO" id="GO:0046872">
    <property type="term" value="F:metal ion binding"/>
    <property type="evidence" value="ECO:0007669"/>
    <property type="project" value="UniProtKB-KW"/>
</dbReference>
<dbReference type="InterPro" id="IPR037523">
    <property type="entry name" value="VOC_core"/>
</dbReference>
<evidence type="ECO:0000313" key="3">
    <source>
        <dbReference type="EMBL" id="SCC70095.1"/>
    </source>
</evidence>
<keyword evidence="3" id="KW-0223">Dioxygenase</keyword>
<evidence type="ECO:0000313" key="4">
    <source>
        <dbReference type="Proteomes" id="UP000198515"/>
    </source>
</evidence>
<dbReference type="PROSITE" id="PS51819">
    <property type="entry name" value="VOC"/>
    <property type="match status" value="1"/>
</dbReference>